<name>A0AAD6WMA4_9AGAR</name>
<evidence type="ECO:0000313" key="3">
    <source>
        <dbReference type="Proteomes" id="UP001218188"/>
    </source>
</evidence>
<evidence type="ECO:0000313" key="2">
    <source>
        <dbReference type="EMBL" id="KAJ7017872.1"/>
    </source>
</evidence>
<dbReference type="AlphaFoldDB" id="A0AAD6WMA4"/>
<keyword evidence="1" id="KW-1133">Transmembrane helix</keyword>
<feature type="transmembrane region" description="Helical" evidence="1">
    <location>
        <begin position="231"/>
        <end position="248"/>
    </location>
</feature>
<gene>
    <name evidence="2" type="ORF">C8F04DRAFT_1331352</name>
</gene>
<protein>
    <submittedName>
        <fullName evidence="2">Uncharacterized protein</fullName>
    </submittedName>
</protein>
<proteinExistence type="predicted"/>
<sequence length="394" mass="44613">MTTIDLEPPVCECQSLVNRAPLMSCTTTTLLAPLIALVVVLALVVLRFGRPPRPTSIKRLCRWIRICDLRILTRRLFYAHPPTLDQLRPLDPLARVAAVAEFPNSYANDGYGATYVTAVVKDETLGDYHSGHITSTELLAQRGYQRCNLGQTHFWLFCFYPKQRKAAEKMCHFSFLADAPRALLDCSCGTTHTEYWWLRDLGSFSEVEERIRDVLAHLGQPDLVRHDLRDVWLLSLLGFLSVFLMDWISSRVKGLGNFGLGLGGISHEPVQKKKAECEHSIAVVNQEIKDLLARDQELGTFRTRLAESKKVVTSVSSQILVIVDIWTTINLDIRSLDQALSAQLKDNPVITKFFLKKLVVAKEIYAHLTLLLETYVEQTNTAHNVHSSDFKMFF</sequence>
<keyword evidence="1" id="KW-0472">Membrane</keyword>
<keyword evidence="1" id="KW-0812">Transmembrane</keyword>
<accession>A0AAD6WMA4</accession>
<organism evidence="2 3">
    <name type="scientific">Mycena alexandri</name>
    <dbReference type="NCBI Taxonomy" id="1745969"/>
    <lineage>
        <taxon>Eukaryota</taxon>
        <taxon>Fungi</taxon>
        <taxon>Dikarya</taxon>
        <taxon>Basidiomycota</taxon>
        <taxon>Agaricomycotina</taxon>
        <taxon>Agaricomycetes</taxon>
        <taxon>Agaricomycetidae</taxon>
        <taxon>Agaricales</taxon>
        <taxon>Marasmiineae</taxon>
        <taxon>Mycenaceae</taxon>
        <taxon>Mycena</taxon>
    </lineage>
</organism>
<reference evidence="2" key="1">
    <citation type="submission" date="2023-03" db="EMBL/GenBank/DDBJ databases">
        <title>Massive genome expansion in bonnet fungi (Mycena s.s.) driven by repeated elements and novel gene families across ecological guilds.</title>
        <authorList>
            <consortium name="Lawrence Berkeley National Laboratory"/>
            <person name="Harder C.B."/>
            <person name="Miyauchi S."/>
            <person name="Viragh M."/>
            <person name="Kuo A."/>
            <person name="Thoen E."/>
            <person name="Andreopoulos B."/>
            <person name="Lu D."/>
            <person name="Skrede I."/>
            <person name="Drula E."/>
            <person name="Henrissat B."/>
            <person name="Morin E."/>
            <person name="Kohler A."/>
            <person name="Barry K."/>
            <person name="LaButti K."/>
            <person name="Morin E."/>
            <person name="Salamov A."/>
            <person name="Lipzen A."/>
            <person name="Mereny Z."/>
            <person name="Hegedus B."/>
            <person name="Baldrian P."/>
            <person name="Stursova M."/>
            <person name="Weitz H."/>
            <person name="Taylor A."/>
            <person name="Grigoriev I.V."/>
            <person name="Nagy L.G."/>
            <person name="Martin F."/>
            <person name="Kauserud H."/>
        </authorList>
    </citation>
    <scope>NUCLEOTIDE SEQUENCE</scope>
    <source>
        <strain evidence="2">CBHHK200</strain>
    </source>
</reference>
<evidence type="ECO:0000256" key="1">
    <source>
        <dbReference type="SAM" id="Phobius"/>
    </source>
</evidence>
<dbReference type="EMBL" id="JARJCM010000374">
    <property type="protein sequence ID" value="KAJ7017872.1"/>
    <property type="molecule type" value="Genomic_DNA"/>
</dbReference>
<keyword evidence="3" id="KW-1185">Reference proteome</keyword>
<dbReference type="Proteomes" id="UP001218188">
    <property type="component" value="Unassembled WGS sequence"/>
</dbReference>
<comment type="caution">
    <text evidence="2">The sequence shown here is derived from an EMBL/GenBank/DDBJ whole genome shotgun (WGS) entry which is preliminary data.</text>
</comment>
<feature type="transmembrane region" description="Helical" evidence="1">
    <location>
        <begin position="30"/>
        <end position="49"/>
    </location>
</feature>